<dbReference type="Proteomes" id="UP000298061">
    <property type="component" value="Unassembled WGS sequence"/>
</dbReference>
<evidence type="ECO:0000256" key="2">
    <source>
        <dbReference type="SAM" id="Phobius"/>
    </source>
</evidence>
<evidence type="ECO:0000313" key="3">
    <source>
        <dbReference type="EMBL" id="TFY81353.1"/>
    </source>
</evidence>
<accession>A0A4Z0A4V5</accession>
<keyword evidence="2" id="KW-1133">Transmembrane helix</keyword>
<comment type="caution">
    <text evidence="3">The sequence shown here is derived from an EMBL/GenBank/DDBJ whole genome shotgun (WGS) entry which is preliminary data.</text>
</comment>
<dbReference type="STRING" id="135208.A0A4Z0A4V5"/>
<protein>
    <submittedName>
        <fullName evidence="3">Uncharacterized protein</fullName>
    </submittedName>
</protein>
<organism evidence="3 4">
    <name type="scientific">Hericium alpestre</name>
    <dbReference type="NCBI Taxonomy" id="135208"/>
    <lineage>
        <taxon>Eukaryota</taxon>
        <taxon>Fungi</taxon>
        <taxon>Dikarya</taxon>
        <taxon>Basidiomycota</taxon>
        <taxon>Agaricomycotina</taxon>
        <taxon>Agaricomycetes</taxon>
        <taxon>Russulales</taxon>
        <taxon>Hericiaceae</taxon>
        <taxon>Hericium</taxon>
    </lineage>
</organism>
<keyword evidence="2" id="KW-0472">Membrane</keyword>
<gene>
    <name evidence="3" type="ORF">EWM64_g2664</name>
</gene>
<feature type="transmembrane region" description="Helical" evidence="2">
    <location>
        <begin position="95"/>
        <end position="117"/>
    </location>
</feature>
<sequence>MTPKIPCFVDSAHTAHVRVDMIILEEEADQVPKLPNDPISASSSTSPPIPLQAGGPARPYSPSPSLPDYETSEAQQQLLQRLRAKGTRSIRMLKAFWLATVVYLTLFVIVVVPLIVLRIRQWPQWPSRGPFDAIPPPGPPAPPRPPQTPIDDGNIPLIVGHLVQCNDWRESVELPTFPGLPPMATALLEFEFPPDDIVIRASTTAEHRKITQFAARLKVGMNSNTSREDVVVRLNVQYSRSDLFKSIKACQTKSEETSGLGIMIPEDIRPSDILGIEIAVLLPQTEPHLYLEDFSTYLPSFEQAFGDLAPHMQFGRLTLDGPSSNVSIKSVRASTISIRTSSADISGTFNVTDSLSLDTVNAPITAGISLINDGKSKRPTYLSLDTGNGPINATISLQNEEKHWWARPKVPDFVARTRTFNAPLDLFIRHTDASPPSRLQLQAHNTQGPVNVTLDAMFSGTFDVETKSADAFVQEIGLSTTGEEDEDESWHLLYDRVTPERVLGWMGWGRRPQGKSG</sequence>
<proteinExistence type="predicted"/>
<keyword evidence="2" id="KW-0812">Transmembrane</keyword>
<feature type="compositionally biased region" description="Low complexity" evidence="1">
    <location>
        <begin position="36"/>
        <end position="46"/>
    </location>
</feature>
<dbReference type="EMBL" id="SFCI01000221">
    <property type="protein sequence ID" value="TFY81353.1"/>
    <property type="molecule type" value="Genomic_DNA"/>
</dbReference>
<evidence type="ECO:0000256" key="1">
    <source>
        <dbReference type="SAM" id="MobiDB-lite"/>
    </source>
</evidence>
<keyword evidence="4" id="KW-1185">Reference proteome</keyword>
<name>A0A4Z0A4V5_9AGAM</name>
<dbReference type="AlphaFoldDB" id="A0A4Z0A4V5"/>
<reference evidence="3 4" key="1">
    <citation type="submission" date="2019-02" db="EMBL/GenBank/DDBJ databases">
        <title>Genome sequencing of the rare red list fungi Hericium alpestre (H. flagellum).</title>
        <authorList>
            <person name="Buettner E."/>
            <person name="Kellner H."/>
        </authorList>
    </citation>
    <scope>NUCLEOTIDE SEQUENCE [LARGE SCALE GENOMIC DNA]</scope>
    <source>
        <strain evidence="3 4">DSM 108284</strain>
    </source>
</reference>
<feature type="region of interest" description="Disordered" evidence="1">
    <location>
        <begin position="31"/>
        <end position="73"/>
    </location>
</feature>
<evidence type="ECO:0000313" key="4">
    <source>
        <dbReference type="Proteomes" id="UP000298061"/>
    </source>
</evidence>
<dbReference type="OrthoDB" id="3233661at2759"/>